<comment type="caution">
    <text evidence="2">The sequence shown here is derived from an EMBL/GenBank/DDBJ whole genome shotgun (WGS) entry which is preliminary data.</text>
</comment>
<evidence type="ECO:0000313" key="2">
    <source>
        <dbReference type="EMBL" id="OGG20601.1"/>
    </source>
</evidence>
<dbReference type="AlphaFoldDB" id="A0A1F6A7G4"/>
<proteinExistence type="predicted"/>
<protein>
    <recommendedName>
        <fullName evidence="4">Transmembrane protein</fullName>
    </recommendedName>
</protein>
<reference evidence="2 3" key="1">
    <citation type="journal article" date="2016" name="Nat. Commun.">
        <title>Thousands of microbial genomes shed light on interconnected biogeochemical processes in an aquifer system.</title>
        <authorList>
            <person name="Anantharaman K."/>
            <person name="Brown C.T."/>
            <person name="Hug L.A."/>
            <person name="Sharon I."/>
            <person name="Castelle C.J."/>
            <person name="Probst A.J."/>
            <person name="Thomas B.C."/>
            <person name="Singh A."/>
            <person name="Wilkins M.J."/>
            <person name="Karaoz U."/>
            <person name="Brodie E.L."/>
            <person name="Williams K.H."/>
            <person name="Hubbard S.S."/>
            <person name="Banfield J.F."/>
        </authorList>
    </citation>
    <scope>NUCLEOTIDE SEQUENCE [LARGE SCALE GENOMIC DNA]</scope>
</reference>
<accession>A0A1F6A7G4</accession>
<organism evidence="2 3">
    <name type="scientific">Candidatus Gottesmanbacteria bacterium RIFCSPHIGHO2_02_FULL_40_13</name>
    <dbReference type="NCBI Taxonomy" id="1798384"/>
    <lineage>
        <taxon>Bacteria</taxon>
        <taxon>Candidatus Gottesmaniibacteriota</taxon>
    </lineage>
</organism>
<name>A0A1F6A7G4_9BACT</name>
<feature type="transmembrane region" description="Helical" evidence="1">
    <location>
        <begin position="33"/>
        <end position="53"/>
    </location>
</feature>
<evidence type="ECO:0000256" key="1">
    <source>
        <dbReference type="SAM" id="Phobius"/>
    </source>
</evidence>
<gene>
    <name evidence="2" type="ORF">A3D03_05315</name>
</gene>
<keyword evidence="1" id="KW-0812">Transmembrane</keyword>
<keyword evidence="1" id="KW-0472">Membrane</keyword>
<dbReference type="Proteomes" id="UP000177092">
    <property type="component" value="Unassembled WGS sequence"/>
</dbReference>
<evidence type="ECO:0008006" key="4">
    <source>
        <dbReference type="Google" id="ProtNLM"/>
    </source>
</evidence>
<evidence type="ECO:0000313" key="3">
    <source>
        <dbReference type="Proteomes" id="UP000177092"/>
    </source>
</evidence>
<keyword evidence="1" id="KW-1133">Transmembrane helix</keyword>
<sequence>MKIEENKLKIVLDFKFCLKIRIRLRKKFMKKQIILVLVLLLIFIIGLFSLWQFSLYQRFSKETLSCGGDWSYNVRCPIGTYCQSLGQGPLGGGICKPLTSPIFDIFINHESEKAEGSKSNSCFCDLDAVTSNNCSPLMKPVCTTKFDCECKLFFLNDKNKSESTTSVKNL</sequence>
<dbReference type="EMBL" id="MFJN01000041">
    <property type="protein sequence ID" value="OGG20601.1"/>
    <property type="molecule type" value="Genomic_DNA"/>
</dbReference>